<reference evidence="2 3" key="1">
    <citation type="submission" date="2008-07" db="EMBL/GenBank/DDBJ databases">
        <authorList>
            <person name="El-Sayed N."/>
            <person name="Caler E."/>
            <person name="Inman J."/>
            <person name="Amedeo P."/>
            <person name="Hass B."/>
            <person name="Wortman J."/>
        </authorList>
    </citation>
    <scope>NUCLEOTIDE SEQUENCE [LARGE SCALE GENOMIC DNA]</scope>
    <source>
        <strain evidence="3">ATCC 50983 / TXsc</strain>
    </source>
</reference>
<dbReference type="GeneID" id="9039718"/>
<sequence length="294" mass="32347">MTSAVNKSSSAVEGTTTVEESAPGKVAHSPSKEDEGGTRPAHEPDCPDTSFDTREAEDPQGQEVKKGPRWKGRAHFPSADETSMGKTELMALKTKPRSKSMQATPTVHFQESVSFCSFDSESPLEELMLSRVFGCFRPVVRGCCTALPDKPVRSSSSYRLSRGHSAAKLVAPKRSILKKEQLPNLDMVLNQNELTTDSLQLAESNKEHFASSVSLCSTVASLYGDFYEDMEEDFRPSSVHFRPQQVEYTFDDERLLSVSLGKTADYDGASNEKRAEKLAEETATRAVARGVYAF</sequence>
<keyword evidence="3" id="KW-1185">Reference proteome</keyword>
<protein>
    <submittedName>
        <fullName evidence="2">Uncharacterized protein</fullName>
    </submittedName>
</protein>
<dbReference type="AlphaFoldDB" id="C5K7C2"/>
<evidence type="ECO:0000313" key="2">
    <source>
        <dbReference type="EMBL" id="EER19457.1"/>
    </source>
</evidence>
<proteinExistence type="predicted"/>
<feature type="compositionally biased region" description="Basic and acidic residues" evidence="1">
    <location>
        <begin position="30"/>
        <end position="57"/>
    </location>
</feature>
<accession>C5K7C2</accession>
<organism evidence="3">
    <name type="scientific">Perkinsus marinus (strain ATCC 50983 / TXsc)</name>
    <dbReference type="NCBI Taxonomy" id="423536"/>
    <lineage>
        <taxon>Eukaryota</taxon>
        <taxon>Sar</taxon>
        <taxon>Alveolata</taxon>
        <taxon>Perkinsozoa</taxon>
        <taxon>Perkinsea</taxon>
        <taxon>Perkinsida</taxon>
        <taxon>Perkinsidae</taxon>
        <taxon>Perkinsus</taxon>
    </lineage>
</organism>
<name>C5K7C2_PERM5</name>
<evidence type="ECO:0000313" key="3">
    <source>
        <dbReference type="Proteomes" id="UP000007800"/>
    </source>
</evidence>
<dbReference type="InParanoid" id="C5K7C2"/>
<gene>
    <name evidence="2" type="ORF">Pmar_PMAR012437</name>
</gene>
<dbReference type="OrthoDB" id="433456at2759"/>
<dbReference type="Proteomes" id="UP000007800">
    <property type="component" value="Unassembled WGS sequence"/>
</dbReference>
<evidence type="ECO:0000256" key="1">
    <source>
        <dbReference type="SAM" id="MobiDB-lite"/>
    </source>
</evidence>
<feature type="compositionally biased region" description="Polar residues" evidence="1">
    <location>
        <begin position="1"/>
        <end position="19"/>
    </location>
</feature>
<dbReference type="RefSeq" id="XP_002787661.1">
    <property type="nucleotide sequence ID" value="XM_002787615.1"/>
</dbReference>
<feature type="region of interest" description="Disordered" evidence="1">
    <location>
        <begin position="1"/>
        <end position="87"/>
    </location>
</feature>
<dbReference type="EMBL" id="GG671079">
    <property type="protein sequence ID" value="EER19457.1"/>
    <property type="molecule type" value="Genomic_DNA"/>
</dbReference>